<protein>
    <submittedName>
        <fullName evidence="1">Predicted protein</fullName>
    </submittedName>
</protein>
<dbReference type="InParanoid" id="E5AC12"/>
<accession>E5AC12</accession>
<dbReference type="AlphaFoldDB" id="E5AC12"/>
<gene>
    <name evidence="1" type="ORF">LEMA_P023330.1</name>
</gene>
<sequence length="51" mass="5889">MGAGIQEPGSAYPTMVCNHRYLEMNQIRVSKRSKAFPLLNVIGQLRRMLRR</sequence>
<name>E5AC12_LEPMJ</name>
<dbReference type="Proteomes" id="UP000002668">
    <property type="component" value="Genome"/>
</dbReference>
<evidence type="ECO:0000313" key="1">
    <source>
        <dbReference type="EMBL" id="CBY01203.1"/>
    </source>
</evidence>
<keyword evidence="2" id="KW-1185">Reference proteome</keyword>
<dbReference type="EMBL" id="FP929138">
    <property type="protein sequence ID" value="CBY01203.1"/>
    <property type="molecule type" value="Genomic_DNA"/>
</dbReference>
<organism evidence="2">
    <name type="scientific">Leptosphaeria maculans (strain JN3 / isolate v23.1.3 / race Av1-4-5-6-7-8)</name>
    <name type="common">Blackleg fungus</name>
    <name type="synonym">Phoma lingam</name>
    <dbReference type="NCBI Taxonomy" id="985895"/>
    <lineage>
        <taxon>Eukaryota</taxon>
        <taxon>Fungi</taxon>
        <taxon>Dikarya</taxon>
        <taxon>Ascomycota</taxon>
        <taxon>Pezizomycotina</taxon>
        <taxon>Dothideomycetes</taxon>
        <taxon>Pleosporomycetidae</taxon>
        <taxon>Pleosporales</taxon>
        <taxon>Pleosporineae</taxon>
        <taxon>Leptosphaeriaceae</taxon>
        <taxon>Plenodomus</taxon>
        <taxon>Plenodomus lingam/Leptosphaeria maculans species complex</taxon>
    </lineage>
</organism>
<evidence type="ECO:0000313" key="2">
    <source>
        <dbReference type="Proteomes" id="UP000002668"/>
    </source>
</evidence>
<proteinExistence type="predicted"/>
<dbReference type="HOGENOM" id="CLU_3106860_0_0_1"/>
<dbReference type="VEuPathDB" id="FungiDB:LEMA_P023330.1"/>
<reference evidence="2" key="1">
    <citation type="journal article" date="2011" name="Nat. Commun.">
        <title>Effector diversification within compartments of the Leptosphaeria maculans genome affected by Repeat-Induced Point mutations.</title>
        <authorList>
            <person name="Rouxel T."/>
            <person name="Grandaubert J."/>
            <person name="Hane J.K."/>
            <person name="Hoede C."/>
            <person name="van de Wouw A.P."/>
            <person name="Couloux A."/>
            <person name="Dominguez V."/>
            <person name="Anthouard V."/>
            <person name="Bally P."/>
            <person name="Bourras S."/>
            <person name="Cozijnsen A.J."/>
            <person name="Ciuffetti L.M."/>
            <person name="Degrave A."/>
            <person name="Dilmaghani A."/>
            <person name="Duret L."/>
            <person name="Fudal I."/>
            <person name="Goodwin S.B."/>
            <person name="Gout L."/>
            <person name="Glaser N."/>
            <person name="Linglin J."/>
            <person name="Kema G.H.J."/>
            <person name="Lapalu N."/>
            <person name="Lawrence C.B."/>
            <person name="May K."/>
            <person name="Meyer M."/>
            <person name="Ollivier B."/>
            <person name="Poulain J."/>
            <person name="Schoch C.L."/>
            <person name="Simon A."/>
            <person name="Spatafora J.W."/>
            <person name="Stachowiak A."/>
            <person name="Turgeon B.G."/>
            <person name="Tyler B.M."/>
            <person name="Vincent D."/>
            <person name="Weissenbach J."/>
            <person name="Amselem J."/>
            <person name="Quesneville H."/>
            <person name="Oliver R.P."/>
            <person name="Wincker P."/>
            <person name="Balesdent M.-H."/>
            <person name="Howlett B.J."/>
        </authorList>
    </citation>
    <scope>NUCLEOTIDE SEQUENCE [LARGE SCALE GENOMIC DNA]</scope>
    <source>
        <strain evidence="2">JN3 / isolate v23.1.3 / race Av1-4-5-6-7-8</strain>
    </source>
</reference>